<reference evidence="2" key="1">
    <citation type="submission" date="2020-02" db="EMBL/GenBank/DDBJ databases">
        <authorList>
            <person name="Meier V. D."/>
        </authorList>
    </citation>
    <scope>NUCLEOTIDE SEQUENCE</scope>
    <source>
        <strain evidence="2">AVDCRST_MAG19</strain>
    </source>
</reference>
<feature type="region of interest" description="Disordered" evidence="1">
    <location>
        <begin position="1"/>
        <end position="87"/>
    </location>
</feature>
<evidence type="ECO:0000313" key="2">
    <source>
        <dbReference type="EMBL" id="CAA9551778.1"/>
    </source>
</evidence>
<sequence>MPPCSSGGRRLEEADADQRTGQVQQPLEQVGTPLVADARRRQPSSQESVRSTTQRCRPNRSLDSTPRRAILGVMPRARRARRRGEES</sequence>
<feature type="compositionally biased region" description="Polar residues" evidence="1">
    <location>
        <begin position="43"/>
        <end position="64"/>
    </location>
</feature>
<name>A0A6J4UM34_9BACT</name>
<protein>
    <submittedName>
        <fullName evidence="2">Uncharacterized protein</fullName>
    </submittedName>
</protein>
<organism evidence="2">
    <name type="scientific">uncultured Thermomicrobiales bacterium</name>
    <dbReference type="NCBI Taxonomy" id="1645740"/>
    <lineage>
        <taxon>Bacteria</taxon>
        <taxon>Pseudomonadati</taxon>
        <taxon>Thermomicrobiota</taxon>
        <taxon>Thermomicrobia</taxon>
        <taxon>Thermomicrobiales</taxon>
        <taxon>environmental samples</taxon>
    </lineage>
</organism>
<evidence type="ECO:0000256" key="1">
    <source>
        <dbReference type="SAM" id="MobiDB-lite"/>
    </source>
</evidence>
<feature type="compositionally biased region" description="Basic residues" evidence="1">
    <location>
        <begin position="76"/>
        <end position="87"/>
    </location>
</feature>
<dbReference type="AlphaFoldDB" id="A0A6J4UM34"/>
<gene>
    <name evidence="2" type="ORF">AVDCRST_MAG19-766</name>
</gene>
<dbReference type="EMBL" id="CADCWL010000036">
    <property type="protein sequence ID" value="CAA9551778.1"/>
    <property type="molecule type" value="Genomic_DNA"/>
</dbReference>
<proteinExistence type="predicted"/>
<accession>A0A6J4UM34</accession>
<feature type="compositionally biased region" description="Basic and acidic residues" evidence="1">
    <location>
        <begin position="9"/>
        <end position="18"/>
    </location>
</feature>